<dbReference type="PANTHER" id="PTHR35806">
    <property type="entry name" value="OXALOACETATE DECARBOXYLASE BETA CHAIN 2"/>
    <property type="match status" value="1"/>
</dbReference>
<evidence type="ECO:0000256" key="1">
    <source>
        <dbReference type="ARBA" id="ARBA00004651"/>
    </source>
</evidence>
<feature type="transmembrane region" description="Helical" evidence="7">
    <location>
        <begin position="69"/>
        <end position="91"/>
    </location>
</feature>
<keyword evidence="3 7" id="KW-0812">Transmembrane</keyword>
<name>A0AAI9NZJ8_9FIRM</name>
<comment type="subcellular location">
    <subcellularLocation>
        <location evidence="1">Cell membrane</location>
        <topology evidence="1">Multi-pass membrane protein</topology>
    </subcellularLocation>
</comment>
<evidence type="ECO:0000256" key="4">
    <source>
        <dbReference type="ARBA" id="ARBA00022967"/>
    </source>
</evidence>
<dbReference type="AlphaFoldDB" id="A0AAI9NZJ8"/>
<evidence type="ECO:0008006" key="10">
    <source>
        <dbReference type="Google" id="ProtNLM"/>
    </source>
</evidence>
<dbReference type="GO" id="GO:0016829">
    <property type="term" value="F:lyase activity"/>
    <property type="evidence" value="ECO:0007669"/>
    <property type="project" value="InterPro"/>
</dbReference>
<dbReference type="InterPro" id="IPR005661">
    <property type="entry name" value="OadB_MmdB"/>
</dbReference>
<evidence type="ECO:0000256" key="3">
    <source>
        <dbReference type="ARBA" id="ARBA00022692"/>
    </source>
</evidence>
<keyword evidence="6 7" id="KW-0472">Membrane</keyword>
<gene>
    <name evidence="8" type="ORF">COEU31_22410</name>
</gene>
<organism evidence="8 9">
    <name type="scientific">Coprococcus eutactus</name>
    <dbReference type="NCBI Taxonomy" id="33043"/>
    <lineage>
        <taxon>Bacteria</taxon>
        <taxon>Bacillati</taxon>
        <taxon>Bacillota</taxon>
        <taxon>Clostridia</taxon>
        <taxon>Lachnospirales</taxon>
        <taxon>Lachnospiraceae</taxon>
        <taxon>Coprococcus</taxon>
    </lineage>
</organism>
<dbReference type="Proteomes" id="UP000660047">
    <property type="component" value="Unassembled WGS sequence"/>
</dbReference>
<accession>A0AAI9NZJ8</accession>
<evidence type="ECO:0000313" key="9">
    <source>
        <dbReference type="Proteomes" id="UP000660047"/>
    </source>
</evidence>
<dbReference type="EMBL" id="BLYL01000015">
    <property type="protein sequence ID" value="GFO95195.1"/>
    <property type="molecule type" value="Genomic_DNA"/>
</dbReference>
<protein>
    <recommendedName>
        <fullName evidence="10">Glutaconyl-CoA decarboxylase subunit beta</fullName>
    </recommendedName>
</protein>
<evidence type="ECO:0000256" key="2">
    <source>
        <dbReference type="ARBA" id="ARBA00022475"/>
    </source>
</evidence>
<evidence type="ECO:0000313" key="8">
    <source>
        <dbReference type="EMBL" id="GFO95195.1"/>
    </source>
</evidence>
<evidence type="ECO:0000256" key="6">
    <source>
        <dbReference type="ARBA" id="ARBA00023136"/>
    </source>
</evidence>
<keyword evidence="4" id="KW-1278">Translocase</keyword>
<reference evidence="8" key="1">
    <citation type="submission" date="2020-06" db="EMBL/GenBank/DDBJ databases">
        <title>Characterization of fructooligosaccharide metabolism and fructooligosaccharide-degrading enzymes in human commensal butyrate producers.</title>
        <authorList>
            <person name="Tanno H."/>
            <person name="Fujii T."/>
            <person name="Hirano K."/>
            <person name="Maeno S."/>
            <person name="Tonozuka T."/>
            <person name="Sakamoto M."/>
            <person name="Ohkuma M."/>
            <person name="Tochio T."/>
            <person name="Endo A."/>
        </authorList>
    </citation>
    <scope>NUCLEOTIDE SEQUENCE</scope>
    <source>
        <strain evidence="8">JCM 31265</strain>
    </source>
</reference>
<sequence>MLKLLILGMLALLLSGIGGIVGGYIVYLFKRGNFNPTVGIAGVSCVPSTAKVAQKAASKADPSAFILDYALGVNICGVITTAILTGIYITLLS</sequence>
<dbReference type="RefSeq" id="WP_055223589.1">
    <property type="nucleotide sequence ID" value="NZ_BLYL01000015.1"/>
</dbReference>
<evidence type="ECO:0000256" key="5">
    <source>
        <dbReference type="ARBA" id="ARBA00022989"/>
    </source>
</evidence>
<keyword evidence="5 7" id="KW-1133">Transmembrane helix</keyword>
<evidence type="ECO:0000256" key="7">
    <source>
        <dbReference type="SAM" id="Phobius"/>
    </source>
</evidence>
<keyword evidence="2" id="KW-1003">Cell membrane</keyword>
<dbReference type="GO" id="GO:0006814">
    <property type="term" value="P:sodium ion transport"/>
    <property type="evidence" value="ECO:0007669"/>
    <property type="project" value="InterPro"/>
</dbReference>
<dbReference type="GO" id="GO:0005886">
    <property type="term" value="C:plasma membrane"/>
    <property type="evidence" value="ECO:0007669"/>
    <property type="project" value="UniProtKB-SubCell"/>
</dbReference>
<proteinExistence type="predicted"/>
<comment type="caution">
    <text evidence="8">The sequence shown here is derived from an EMBL/GenBank/DDBJ whole genome shotgun (WGS) entry which is preliminary data.</text>
</comment>
<dbReference type="Pfam" id="PF03977">
    <property type="entry name" value="OAD_beta"/>
    <property type="match status" value="1"/>
</dbReference>
<dbReference type="PANTHER" id="PTHR35806:SF1">
    <property type="entry name" value="OXALOACETATE DECARBOXYLASE BETA CHAIN 2"/>
    <property type="match status" value="1"/>
</dbReference>